<keyword evidence="2" id="KW-0472">Membrane</keyword>
<accession>A0ABW9B166</accession>
<dbReference type="EMBL" id="JAQQEZ010000033">
    <property type="protein sequence ID" value="MFM0005883.1"/>
    <property type="molecule type" value="Genomic_DNA"/>
</dbReference>
<name>A0ABW9B166_9BURK</name>
<dbReference type="Proteomes" id="UP001629230">
    <property type="component" value="Unassembled WGS sequence"/>
</dbReference>
<comment type="caution">
    <text evidence="4">The sequence shown here is derived from an EMBL/GenBank/DDBJ whole genome shotgun (WGS) entry which is preliminary data.</text>
</comment>
<evidence type="ECO:0000313" key="5">
    <source>
        <dbReference type="Proteomes" id="UP001629230"/>
    </source>
</evidence>
<keyword evidence="2" id="KW-0564">Palmitate</keyword>
<keyword evidence="2" id="KW-0449">Lipoprotein</keyword>
<dbReference type="InterPro" id="IPR010131">
    <property type="entry name" value="MdtP/NodT-like"/>
</dbReference>
<feature type="region of interest" description="Disordered" evidence="3">
    <location>
        <begin position="504"/>
        <end position="532"/>
    </location>
</feature>
<dbReference type="Pfam" id="PF02321">
    <property type="entry name" value="OEP"/>
    <property type="match status" value="2"/>
</dbReference>
<evidence type="ECO:0000256" key="3">
    <source>
        <dbReference type="SAM" id="MobiDB-lite"/>
    </source>
</evidence>
<feature type="compositionally biased region" description="Polar residues" evidence="3">
    <location>
        <begin position="517"/>
        <end position="532"/>
    </location>
</feature>
<dbReference type="PANTHER" id="PTHR30203">
    <property type="entry name" value="OUTER MEMBRANE CATION EFFLUX PROTEIN"/>
    <property type="match status" value="1"/>
</dbReference>
<gene>
    <name evidence="4" type="ORF">PQR57_33455</name>
</gene>
<comment type="similarity">
    <text evidence="1 2">Belongs to the outer membrane factor (OMF) (TC 1.B.17) family.</text>
</comment>
<feature type="signal peptide" evidence="2">
    <location>
        <begin position="1"/>
        <end position="26"/>
    </location>
</feature>
<dbReference type="InterPro" id="IPR003423">
    <property type="entry name" value="OMP_efflux"/>
</dbReference>
<proteinExistence type="inferred from homology"/>
<reference evidence="4 5" key="1">
    <citation type="journal article" date="2024" name="Chem. Sci.">
        <title>Discovery of megapolipeptins by genome mining of a Burkholderiales bacteria collection.</title>
        <authorList>
            <person name="Paulo B.S."/>
            <person name="Recchia M.J.J."/>
            <person name="Lee S."/>
            <person name="Fergusson C.H."/>
            <person name="Romanowski S.B."/>
            <person name="Hernandez A."/>
            <person name="Krull N."/>
            <person name="Liu D.Y."/>
            <person name="Cavanagh H."/>
            <person name="Bos A."/>
            <person name="Gray C.A."/>
            <person name="Murphy B.T."/>
            <person name="Linington R.G."/>
            <person name="Eustaquio A.S."/>
        </authorList>
    </citation>
    <scope>NUCLEOTIDE SEQUENCE [LARGE SCALE GENOMIC DNA]</scope>
    <source>
        <strain evidence="4 5">RL17-350-BIC-A</strain>
    </source>
</reference>
<evidence type="ECO:0000256" key="2">
    <source>
        <dbReference type="RuleBase" id="RU362097"/>
    </source>
</evidence>
<protein>
    <submittedName>
        <fullName evidence="4">Efflux transporter outer membrane subunit</fullName>
    </submittedName>
</protein>
<organism evidence="4 5">
    <name type="scientific">Paraburkholderia dipogonis</name>
    <dbReference type="NCBI Taxonomy" id="1211383"/>
    <lineage>
        <taxon>Bacteria</taxon>
        <taxon>Pseudomonadati</taxon>
        <taxon>Pseudomonadota</taxon>
        <taxon>Betaproteobacteria</taxon>
        <taxon>Burkholderiales</taxon>
        <taxon>Burkholderiaceae</taxon>
        <taxon>Paraburkholderia</taxon>
    </lineage>
</organism>
<dbReference type="Gene3D" id="1.20.1600.10">
    <property type="entry name" value="Outer membrane efflux proteins (OEP)"/>
    <property type="match status" value="1"/>
</dbReference>
<keyword evidence="5" id="KW-1185">Reference proteome</keyword>
<sequence>MFAMPFIFTCPLLRRSLAVALTGALAACSTLPAYQRPTAEVPSQFAGATPGWAQAAPSDAAPRGPWWAIFGDPVLDQLEARVDVSNQTVRKAVAQVQQARSMVDYQHAGFFPTITAGAAQNRTRTSQNVQGRSLAGKTVPDYSAGVSASWEPDLFGRVRDSVTGAQADADASAADLEAVRLSMSADLAVDYFALRSLDTQKKLLDDSVQAYANALNLLQQQLRNGAIDASAVAQATTQLEATRTQDTDIDVTRAQMQHAIATLIGEPASTFALPPNGSAVAPPAIPVGVPSQLLERRPDIAAAERRVAAANAQIGVAHAAFFPDLMLSASAGLESTFFAPWLSAPSLFWSIGSQLVGTLFDGGQRSATLHGATAQYDGTVADYRQSVLVAFQQVEDNLSALNSLADEAASQQRATTAADLSLRLTTNRYNAGAVSYLDVVTAQTIALTNKRTADQIAARRLESSVLLMKALGGTWHDVGASATAADVAAAAVAAKPGAEAGIDPVAGKRAMRPVGQSDVQSEMRSVTQSAGT</sequence>
<feature type="chain" id="PRO_5045014176" evidence="2">
    <location>
        <begin position="27"/>
        <end position="532"/>
    </location>
</feature>
<dbReference type="NCBIfam" id="TIGR01845">
    <property type="entry name" value="outer_NodT"/>
    <property type="match status" value="1"/>
</dbReference>
<dbReference type="PANTHER" id="PTHR30203:SF33">
    <property type="entry name" value="BLR4455 PROTEIN"/>
    <property type="match status" value="1"/>
</dbReference>
<keyword evidence="2" id="KW-1134">Transmembrane beta strand</keyword>
<dbReference type="SUPFAM" id="SSF56954">
    <property type="entry name" value="Outer membrane efflux proteins (OEP)"/>
    <property type="match status" value="1"/>
</dbReference>
<keyword evidence="2" id="KW-0732">Signal</keyword>
<evidence type="ECO:0000256" key="1">
    <source>
        <dbReference type="ARBA" id="ARBA00007613"/>
    </source>
</evidence>
<keyword evidence="2" id="KW-0812">Transmembrane</keyword>
<evidence type="ECO:0000313" key="4">
    <source>
        <dbReference type="EMBL" id="MFM0005883.1"/>
    </source>
</evidence>
<dbReference type="Gene3D" id="2.20.200.10">
    <property type="entry name" value="Outer membrane efflux proteins (OEP)"/>
    <property type="match status" value="1"/>
</dbReference>
<comment type="subcellular location">
    <subcellularLocation>
        <location evidence="2">Cell membrane</location>
        <topology evidence="2">Lipid-anchor</topology>
    </subcellularLocation>
</comment>